<dbReference type="GO" id="GO:0016020">
    <property type="term" value="C:membrane"/>
    <property type="evidence" value="ECO:0007669"/>
    <property type="project" value="TreeGrafter"/>
</dbReference>
<dbReference type="GO" id="GO:0000271">
    <property type="term" value="P:polysaccharide biosynthetic process"/>
    <property type="evidence" value="ECO:0007669"/>
    <property type="project" value="TreeGrafter"/>
</dbReference>
<keyword evidence="1" id="KW-1133">Transmembrane helix</keyword>
<feature type="transmembrane region" description="Helical" evidence="1">
    <location>
        <begin position="12"/>
        <end position="32"/>
    </location>
</feature>
<keyword evidence="1" id="KW-0472">Membrane</keyword>
<accession>A0A562PS91</accession>
<evidence type="ECO:0000313" key="3">
    <source>
        <dbReference type="EMBL" id="TWI47269.1"/>
    </source>
</evidence>
<gene>
    <name evidence="3" type="ORF">IQ22_04333</name>
</gene>
<feature type="transmembrane region" description="Helical" evidence="1">
    <location>
        <begin position="181"/>
        <end position="200"/>
    </location>
</feature>
<dbReference type="EMBL" id="VLKY01000024">
    <property type="protein sequence ID" value="TWI47269.1"/>
    <property type="molecule type" value="Genomic_DNA"/>
</dbReference>
<reference evidence="3 4" key="1">
    <citation type="journal article" date="2015" name="Stand. Genomic Sci.">
        <title>Genomic Encyclopedia of Bacterial and Archaeal Type Strains, Phase III: the genomes of soil and plant-associated and newly described type strains.</title>
        <authorList>
            <person name="Whitman W.B."/>
            <person name="Woyke T."/>
            <person name="Klenk H.P."/>
            <person name="Zhou Y."/>
            <person name="Lilburn T.G."/>
            <person name="Beck B.J."/>
            <person name="De Vos P."/>
            <person name="Vandamme P."/>
            <person name="Eisen J.A."/>
            <person name="Garrity G."/>
            <person name="Hugenholtz P."/>
            <person name="Kyrpides N.C."/>
        </authorList>
    </citation>
    <scope>NUCLEOTIDE SEQUENCE [LARGE SCALE GENOMIC DNA]</scope>
    <source>
        <strain evidence="3 4">CGMCC 1.6858</strain>
    </source>
</reference>
<dbReference type="PANTHER" id="PTHR23028">
    <property type="entry name" value="ACETYLTRANSFERASE"/>
    <property type="match status" value="1"/>
</dbReference>
<keyword evidence="4" id="KW-1185">Reference proteome</keyword>
<dbReference type="AlphaFoldDB" id="A0A562PS91"/>
<organism evidence="3 4">
    <name type="scientific">Pseudomonas duriflava</name>
    <dbReference type="NCBI Taxonomy" id="459528"/>
    <lineage>
        <taxon>Bacteria</taxon>
        <taxon>Pseudomonadati</taxon>
        <taxon>Pseudomonadota</taxon>
        <taxon>Gammaproteobacteria</taxon>
        <taxon>Pseudomonadales</taxon>
        <taxon>Pseudomonadaceae</taxon>
        <taxon>Pseudomonas</taxon>
    </lineage>
</organism>
<feature type="transmembrane region" description="Helical" evidence="1">
    <location>
        <begin position="267"/>
        <end position="286"/>
    </location>
</feature>
<feature type="transmembrane region" description="Helical" evidence="1">
    <location>
        <begin position="44"/>
        <end position="60"/>
    </location>
</feature>
<evidence type="ECO:0000259" key="2">
    <source>
        <dbReference type="Pfam" id="PF01757"/>
    </source>
</evidence>
<evidence type="ECO:0000256" key="1">
    <source>
        <dbReference type="SAM" id="Phobius"/>
    </source>
</evidence>
<feature type="transmembrane region" description="Helical" evidence="1">
    <location>
        <begin position="243"/>
        <end position="260"/>
    </location>
</feature>
<dbReference type="Pfam" id="PF01757">
    <property type="entry name" value="Acyl_transf_3"/>
    <property type="match status" value="1"/>
</dbReference>
<evidence type="ECO:0000313" key="4">
    <source>
        <dbReference type="Proteomes" id="UP000316905"/>
    </source>
</evidence>
<dbReference type="PANTHER" id="PTHR23028:SF53">
    <property type="entry name" value="ACYL_TRANSF_3 DOMAIN-CONTAINING PROTEIN"/>
    <property type="match status" value="1"/>
</dbReference>
<comment type="caution">
    <text evidence="3">The sequence shown here is derived from an EMBL/GenBank/DDBJ whole genome shotgun (WGS) entry which is preliminary data.</text>
</comment>
<keyword evidence="1" id="KW-0812">Transmembrane</keyword>
<name>A0A562PS91_9PSED</name>
<dbReference type="Proteomes" id="UP000316905">
    <property type="component" value="Unassembled WGS sequence"/>
</dbReference>
<feature type="domain" description="Acyltransferase 3" evidence="2">
    <location>
        <begin position="5"/>
        <end position="318"/>
    </location>
</feature>
<protein>
    <submittedName>
        <fullName evidence="3">Peptidoglycan/LPS O-acetylase OafA/YrhL</fullName>
    </submittedName>
</protein>
<proteinExistence type="predicted"/>
<dbReference type="InterPro" id="IPR050879">
    <property type="entry name" value="Acyltransferase_3"/>
</dbReference>
<feature type="transmembrane region" description="Helical" evidence="1">
    <location>
        <begin position="155"/>
        <end position="175"/>
    </location>
</feature>
<dbReference type="RefSeq" id="WP_145145693.1">
    <property type="nucleotide sequence ID" value="NZ_VLKY01000024.1"/>
</dbReference>
<feature type="transmembrane region" description="Helical" evidence="1">
    <location>
        <begin position="81"/>
        <end position="103"/>
    </location>
</feature>
<feature type="transmembrane region" description="Helical" evidence="1">
    <location>
        <begin position="123"/>
        <end position="148"/>
    </location>
</feature>
<dbReference type="InterPro" id="IPR002656">
    <property type="entry name" value="Acyl_transf_3_dom"/>
</dbReference>
<feature type="transmembrane region" description="Helical" evidence="1">
    <location>
        <begin position="298"/>
        <end position="322"/>
    </location>
</feature>
<sequence length="350" mass="39426">MNRLDYIDALRGIAALLVVFQHLFVPLLGEYWVLEHLIDPGKLGVLWFFMISGFVIPFSLKHQPSAVRRFLVSRFFRLYPAYWLSLLLFLAATRITGQPIPGWPHIVANLTMVQTVLGIPDVIGLYWTLFIELGFYALCLMLFIAGLLHSVTVRFGCAVTMLVLALAMGVARGWLDQKLPVAFPLALSLMFFGSLWRDTLLTLSSRASRRPIVMLLLAYAVLLPPTFIAGYSTDMGNGETWTRYLFTYALAFLTFLLLTTRIRLESYWLVWLGTISYSVYLLHPSIALLADWLGRQPFFALPPLGLALAATLATLLLAHLCFQHIERPFIGLGRKLSIPAQLPPAQKLEL</sequence>
<dbReference type="OrthoDB" id="9767863at2"/>
<feature type="transmembrane region" description="Helical" evidence="1">
    <location>
        <begin position="212"/>
        <end position="231"/>
    </location>
</feature>
<dbReference type="GO" id="GO:0016747">
    <property type="term" value="F:acyltransferase activity, transferring groups other than amino-acyl groups"/>
    <property type="evidence" value="ECO:0007669"/>
    <property type="project" value="InterPro"/>
</dbReference>